<keyword evidence="1" id="KW-0812">Transmembrane</keyword>
<evidence type="ECO:0000256" key="2">
    <source>
        <dbReference type="SAM" id="SignalP"/>
    </source>
</evidence>
<feature type="transmembrane region" description="Helical" evidence="1">
    <location>
        <begin position="197"/>
        <end position="218"/>
    </location>
</feature>
<evidence type="ECO:0000313" key="3">
    <source>
        <dbReference type="EMBL" id="KAK3268609.1"/>
    </source>
</evidence>
<name>A0AAE0L1R7_9CHLO</name>
<keyword evidence="4" id="KW-1185">Reference proteome</keyword>
<feature type="signal peptide" evidence="2">
    <location>
        <begin position="1"/>
        <end position="17"/>
    </location>
</feature>
<keyword evidence="1" id="KW-1133">Transmembrane helix</keyword>
<keyword evidence="2" id="KW-0732">Signal</keyword>
<feature type="transmembrane region" description="Helical" evidence="1">
    <location>
        <begin position="490"/>
        <end position="511"/>
    </location>
</feature>
<dbReference type="AlphaFoldDB" id="A0AAE0L1R7"/>
<gene>
    <name evidence="3" type="ORF">CYMTET_22898</name>
</gene>
<feature type="transmembrane region" description="Helical" evidence="1">
    <location>
        <begin position="582"/>
        <end position="600"/>
    </location>
</feature>
<reference evidence="3 4" key="1">
    <citation type="journal article" date="2015" name="Genome Biol. Evol.">
        <title>Comparative Genomics of a Bacterivorous Green Alga Reveals Evolutionary Causalities and Consequences of Phago-Mixotrophic Mode of Nutrition.</title>
        <authorList>
            <person name="Burns J.A."/>
            <person name="Paasch A."/>
            <person name="Narechania A."/>
            <person name="Kim E."/>
        </authorList>
    </citation>
    <scope>NUCLEOTIDE SEQUENCE [LARGE SCALE GENOMIC DNA]</scope>
    <source>
        <strain evidence="3 4">PLY_AMNH</strain>
    </source>
</reference>
<evidence type="ECO:0000256" key="1">
    <source>
        <dbReference type="SAM" id="Phobius"/>
    </source>
</evidence>
<feature type="transmembrane region" description="Helical" evidence="1">
    <location>
        <begin position="417"/>
        <end position="436"/>
    </location>
</feature>
<feature type="transmembrane region" description="Helical" evidence="1">
    <location>
        <begin position="540"/>
        <end position="562"/>
    </location>
</feature>
<feature type="transmembrane region" description="Helical" evidence="1">
    <location>
        <begin position="319"/>
        <end position="339"/>
    </location>
</feature>
<dbReference type="EMBL" id="LGRX02011716">
    <property type="protein sequence ID" value="KAK3268609.1"/>
    <property type="molecule type" value="Genomic_DNA"/>
</dbReference>
<feature type="chain" id="PRO_5042289620" description="GPI ethanolamine phosphate transferase 3" evidence="2">
    <location>
        <begin position="18"/>
        <end position="721"/>
    </location>
</feature>
<sequence length="721" mass="79068">MLLFLFAFADLHGRLSCVDWRSISICFDSPAQQFAMTLELTQDSLRELIEANVLSGIQAKQVWDFLEARHLAFASDSLHDLRGDGAAEDSLLHAVTQLVSLVTVLYSLGSLVITGVFIALIFLIQGHQTPGGGGATTKEPTEAQKRSAAGLTVTLCAGYFMLFARLGDALYFAESRKGIAFSPAHLEEYDPLRGERIVGGTLHLIATLAVPLGVYGVLRQLGHSVYTPVLAWLKVVNSPKAKYSALTAYREMPASVHLACFSIEFSCLFISALLYFRSGFPPLLGPLFISLYFMVISVTSLFVKLATGQREQEPWQMPPEVFATILFGVATLMFSHALAGHQACQLALLMSSMNTLVWSMPWALLEFALPSLRSRITDWANGTNKAAIDFHEDGRFYLVALAYFGIQLGLLSYSLCLRSWVCVPYGLAGILLLCVLAPGQNDANCRWALTISLPAGLYLLYIFQAFQAVTDNSWLAMLAWVGSKHTMSSLFLNLLRLGIAITAVVCINHGVRNIGIKPMWPMWWLTCVLCSVMAEQEVSLLLVVMWHTACVVHYMMAVVSLLDGTYESLWKQKLEITNPAGAMHYIVYCVFALRLMVLASSPRYNLLASFCAAMSVLHLQIRLYQTKDSKHPESIRLLLAGLMSFATVIIGSVYGNVSITVFGVIGVYLLILVLLLKASDNMYLMAGAITAVGFGTIYLVCGLGEATAIRAGFQWSTGISL</sequence>
<feature type="transmembrane region" description="Helical" evidence="1">
    <location>
        <begin position="635"/>
        <end position="653"/>
    </location>
</feature>
<evidence type="ECO:0008006" key="5">
    <source>
        <dbReference type="Google" id="ProtNLM"/>
    </source>
</evidence>
<feature type="transmembrane region" description="Helical" evidence="1">
    <location>
        <begin position="448"/>
        <end position="470"/>
    </location>
</feature>
<feature type="transmembrane region" description="Helical" evidence="1">
    <location>
        <begin position="256"/>
        <end position="276"/>
    </location>
</feature>
<feature type="transmembrane region" description="Helical" evidence="1">
    <location>
        <begin position="394"/>
        <end position="411"/>
    </location>
</feature>
<evidence type="ECO:0000313" key="4">
    <source>
        <dbReference type="Proteomes" id="UP001190700"/>
    </source>
</evidence>
<comment type="caution">
    <text evidence="3">The sequence shown here is derived from an EMBL/GenBank/DDBJ whole genome shotgun (WGS) entry which is preliminary data.</text>
</comment>
<feature type="transmembrane region" description="Helical" evidence="1">
    <location>
        <begin position="98"/>
        <end position="124"/>
    </location>
</feature>
<feature type="transmembrane region" description="Helical" evidence="1">
    <location>
        <begin position="659"/>
        <end position="676"/>
    </location>
</feature>
<accession>A0AAE0L1R7</accession>
<feature type="transmembrane region" description="Helical" evidence="1">
    <location>
        <begin position="288"/>
        <end position="307"/>
    </location>
</feature>
<organism evidence="3 4">
    <name type="scientific">Cymbomonas tetramitiformis</name>
    <dbReference type="NCBI Taxonomy" id="36881"/>
    <lineage>
        <taxon>Eukaryota</taxon>
        <taxon>Viridiplantae</taxon>
        <taxon>Chlorophyta</taxon>
        <taxon>Pyramimonadophyceae</taxon>
        <taxon>Pyramimonadales</taxon>
        <taxon>Pyramimonadaceae</taxon>
        <taxon>Cymbomonas</taxon>
    </lineage>
</organism>
<feature type="transmembrane region" description="Helical" evidence="1">
    <location>
        <begin position="683"/>
        <end position="700"/>
    </location>
</feature>
<keyword evidence="1" id="KW-0472">Membrane</keyword>
<proteinExistence type="predicted"/>
<feature type="transmembrane region" description="Helical" evidence="1">
    <location>
        <begin position="148"/>
        <end position="167"/>
    </location>
</feature>
<feature type="transmembrane region" description="Helical" evidence="1">
    <location>
        <begin position="606"/>
        <end position="623"/>
    </location>
</feature>
<dbReference type="Proteomes" id="UP001190700">
    <property type="component" value="Unassembled WGS sequence"/>
</dbReference>
<protein>
    <recommendedName>
        <fullName evidence="5">GPI ethanolamine phosphate transferase 3</fullName>
    </recommendedName>
</protein>